<dbReference type="InterPro" id="IPR046335">
    <property type="entry name" value="LacI/GalR-like_sensor"/>
</dbReference>
<feature type="domain" description="HTH lacI-type" evidence="4">
    <location>
        <begin position="15"/>
        <end position="69"/>
    </location>
</feature>
<evidence type="ECO:0000256" key="2">
    <source>
        <dbReference type="ARBA" id="ARBA00023125"/>
    </source>
</evidence>
<dbReference type="PANTHER" id="PTHR30146:SF109">
    <property type="entry name" value="HTH-TYPE TRANSCRIPTIONAL REGULATOR GALS"/>
    <property type="match status" value="1"/>
</dbReference>
<evidence type="ECO:0000313" key="6">
    <source>
        <dbReference type="Proteomes" id="UP001501742"/>
    </source>
</evidence>
<protein>
    <submittedName>
        <fullName evidence="5">LacI family DNA-binding transcriptional regulator</fullName>
    </submittedName>
</protein>
<dbReference type="GO" id="GO:0003677">
    <property type="term" value="F:DNA binding"/>
    <property type="evidence" value="ECO:0007669"/>
    <property type="project" value="UniProtKB-KW"/>
</dbReference>
<proteinExistence type="predicted"/>
<evidence type="ECO:0000313" key="5">
    <source>
        <dbReference type="EMBL" id="GAA1493988.1"/>
    </source>
</evidence>
<dbReference type="PRINTS" id="PR00036">
    <property type="entry name" value="HTHLACI"/>
</dbReference>
<organism evidence="5 6">
    <name type="scientific">Curtobacterium herbarum</name>
    <dbReference type="NCBI Taxonomy" id="150122"/>
    <lineage>
        <taxon>Bacteria</taxon>
        <taxon>Bacillati</taxon>
        <taxon>Actinomycetota</taxon>
        <taxon>Actinomycetes</taxon>
        <taxon>Micrococcales</taxon>
        <taxon>Microbacteriaceae</taxon>
        <taxon>Curtobacterium</taxon>
    </lineage>
</organism>
<dbReference type="CDD" id="cd01574">
    <property type="entry name" value="PBP1_LacI"/>
    <property type="match status" value="1"/>
</dbReference>
<dbReference type="PANTHER" id="PTHR30146">
    <property type="entry name" value="LACI-RELATED TRANSCRIPTIONAL REPRESSOR"/>
    <property type="match status" value="1"/>
</dbReference>
<dbReference type="Pfam" id="PF00356">
    <property type="entry name" value="LacI"/>
    <property type="match status" value="1"/>
</dbReference>
<dbReference type="SUPFAM" id="SSF53822">
    <property type="entry name" value="Periplasmic binding protein-like I"/>
    <property type="match status" value="1"/>
</dbReference>
<keyword evidence="1" id="KW-0805">Transcription regulation</keyword>
<evidence type="ECO:0000256" key="1">
    <source>
        <dbReference type="ARBA" id="ARBA00023015"/>
    </source>
</evidence>
<dbReference type="Pfam" id="PF13377">
    <property type="entry name" value="Peripla_BP_3"/>
    <property type="match status" value="1"/>
</dbReference>
<reference evidence="6" key="1">
    <citation type="journal article" date="2019" name="Int. J. Syst. Evol. Microbiol.">
        <title>The Global Catalogue of Microorganisms (GCM) 10K type strain sequencing project: providing services to taxonomists for standard genome sequencing and annotation.</title>
        <authorList>
            <consortium name="The Broad Institute Genomics Platform"/>
            <consortium name="The Broad Institute Genome Sequencing Center for Infectious Disease"/>
            <person name="Wu L."/>
            <person name="Ma J."/>
        </authorList>
    </citation>
    <scope>NUCLEOTIDE SEQUENCE [LARGE SCALE GENOMIC DNA]</scope>
    <source>
        <strain evidence="6">JCM 12140</strain>
    </source>
</reference>
<dbReference type="Gene3D" id="1.10.260.40">
    <property type="entry name" value="lambda repressor-like DNA-binding domains"/>
    <property type="match status" value="1"/>
</dbReference>
<comment type="caution">
    <text evidence="5">The sequence shown here is derived from an EMBL/GenBank/DDBJ whole genome shotgun (WGS) entry which is preliminary data.</text>
</comment>
<evidence type="ECO:0000256" key="3">
    <source>
        <dbReference type="ARBA" id="ARBA00023163"/>
    </source>
</evidence>
<keyword evidence="3" id="KW-0804">Transcription</keyword>
<dbReference type="CDD" id="cd01392">
    <property type="entry name" value="HTH_LacI"/>
    <property type="match status" value="1"/>
</dbReference>
<sequence>MTTTATPNGRGRKAPTIFDVAERAGVSHQTVSRVINGDPTVRDQFRTKVTDAVTALGYRPRAAARALAGGRSRALGLVSAGDALYGPSSTAIGFERAARTAGYHVLLSTLPDDPKPADLSEALSTLLAQDVAAVVLVAADNRVLDALASLTLPVTVPVVVANAVQRDALPTDLVVPGSGGATISAVAIDQAAGATMALQHLFDRGHRRIVHIAGPSVSQEAEVRRATYDRTMRDRGLTPVVFEGDWTPASGFAAGRAMDVASVDAVFAGNDQMALGVLHAFVEEGLRVPDDVAVIGFDDVPEAAHFTPPLTTVRQDFQAMGERVLASARALLEGGQHDDALLQPELVVRRST</sequence>
<dbReference type="EMBL" id="BAAAJX010000011">
    <property type="protein sequence ID" value="GAA1493988.1"/>
    <property type="molecule type" value="Genomic_DNA"/>
</dbReference>
<dbReference type="Gene3D" id="3.40.50.2300">
    <property type="match status" value="2"/>
</dbReference>
<gene>
    <name evidence="5" type="ORF">GCM10009627_23340</name>
</gene>
<dbReference type="SUPFAM" id="SSF47413">
    <property type="entry name" value="lambda repressor-like DNA-binding domains"/>
    <property type="match status" value="1"/>
</dbReference>
<keyword evidence="2 5" id="KW-0238">DNA-binding</keyword>
<dbReference type="InterPro" id="IPR010982">
    <property type="entry name" value="Lambda_DNA-bd_dom_sf"/>
</dbReference>
<name>A0ABP4K543_9MICO</name>
<dbReference type="InterPro" id="IPR028082">
    <property type="entry name" value="Peripla_BP_I"/>
</dbReference>
<dbReference type="InterPro" id="IPR000843">
    <property type="entry name" value="HTH_LacI"/>
</dbReference>
<dbReference type="Proteomes" id="UP001501742">
    <property type="component" value="Unassembled WGS sequence"/>
</dbReference>
<dbReference type="PROSITE" id="PS00356">
    <property type="entry name" value="HTH_LACI_1"/>
    <property type="match status" value="1"/>
</dbReference>
<dbReference type="SMART" id="SM00354">
    <property type="entry name" value="HTH_LACI"/>
    <property type="match status" value="1"/>
</dbReference>
<accession>A0ABP4K543</accession>
<evidence type="ECO:0000259" key="4">
    <source>
        <dbReference type="PROSITE" id="PS50932"/>
    </source>
</evidence>
<dbReference type="RefSeq" id="WP_204607205.1">
    <property type="nucleotide sequence ID" value="NZ_BAAAJX010000011.1"/>
</dbReference>
<dbReference type="PROSITE" id="PS50932">
    <property type="entry name" value="HTH_LACI_2"/>
    <property type="match status" value="1"/>
</dbReference>
<keyword evidence="6" id="KW-1185">Reference proteome</keyword>